<organism evidence="1 2">
    <name type="scientific">Hypoxylon rubiginosum</name>
    <dbReference type="NCBI Taxonomy" id="110542"/>
    <lineage>
        <taxon>Eukaryota</taxon>
        <taxon>Fungi</taxon>
        <taxon>Dikarya</taxon>
        <taxon>Ascomycota</taxon>
        <taxon>Pezizomycotina</taxon>
        <taxon>Sordariomycetes</taxon>
        <taxon>Xylariomycetidae</taxon>
        <taxon>Xylariales</taxon>
        <taxon>Hypoxylaceae</taxon>
        <taxon>Hypoxylon</taxon>
    </lineage>
</organism>
<keyword evidence="2" id="KW-1185">Reference proteome</keyword>
<evidence type="ECO:0000313" key="2">
    <source>
        <dbReference type="Proteomes" id="UP001497700"/>
    </source>
</evidence>
<comment type="caution">
    <text evidence="1">The sequence shown here is derived from an EMBL/GenBank/DDBJ whole genome shotgun (WGS) entry which is preliminary data.</text>
</comment>
<sequence>MATYEHAYPLDNEKEISRLRNQHDVIKVAMGGLVLAPVDLSKSPLRILDSGTADGTWIRDLAATCAPVRHEFYGTDINPADFPTDPPAGTIYKAHDVNKPWPEDWNSRFDLVHQRFVLVAGGPKQKEVLESLGELVKPGGWIQLIEATNVIPETCGPVMHSFVKVMNGVFKVMGADLKLTERIPEWLEGAGFIDVEDRIVPLKLGAKNPDATLARRGVFSTTSAATGLAGFAKTLPQGAVDVAVEELETLGSDLEEELMKVGGIYPVRVVWGRKAT</sequence>
<name>A0ACB9YHG1_9PEZI</name>
<accession>A0ACB9YHG1</accession>
<evidence type="ECO:0000313" key="1">
    <source>
        <dbReference type="EMBL" id="KAI4858862.1"/>
    </source>
</evidence>
<protein>
    <submittedName>
        <fullName evidence="1">Uncharacterized protein</fullName>
    </submittedName>
</protein>
<dbReference type="EMBL" id="MU393679">
    <property type="protein sequence ID" value="KAI4858862.1"/>
    <property type="molecule type" value="Genomic_DNA"/>
</dbReference>
<dbReference type="Proteomes" id="UP001497700">
    <property type="component" value="Unassembled WGS sequence"/>
</dbReference>
<gene>
    <name evidence="1" type="ORF">F4820DRAFT_196154</name>
</gene>
<proteinExistence type="predicted"/>
<reference evidence="1 2" key="1">
    <citation type="journal article" date="2022" name="New Phytol.">
        <title>Ecological generalism drives hyperdiversity of secondary metabolite gene clusters in xylarialean endophytes.</title>
        <authorList>
            <person name="Franco M.E.E."/>
            <person name="Wisecaver J.H."/>
            <person name="Arnold A.E."/>
            <person name="Ju Y.M."/>
            <person name="Slot J.C."/>
            <person name="Ahrendt S."/>
            <person name="Moore L.P."/>
            <person name="Eastman K.E."/>
            <person name="Scott K."/>
            <person name="Konkel Z."/>
            <person name="Mondo S.J."/>
            <person name="Kuo A."/>
            <person name="Hayes R.D."/>
            <person name="Haridas S."/>
            <person name="Andreopoulos B."/>
            <person name="Riley R."/>
            <person name="LaButti K."/>
            <person name="Pangilinan J."/>
            <person name="Lipzen A."/>
            <person name="Amirebrahimi M."/>
            <person name="Yan J."/>
            <person name="Adam C."/>
            <person name="Keymanesh K."/>
            <person name="Ng V."/>
            <person name="Louie K."/>
            <person name="Northen T."/>
            <person name="Drula E."/>
            <person name="Henrissat B."/>
            <person name="Hsieh H.M."/>
            <person name="Youens-Clark K."/>
            <person name="Lutzoni F."/>
            <person name="Miadlikowska J."/>
            <person name="Eastwood D.C."/>
            <person name="Hamelin R.C."/>
            <person name="Grigoriev I.V."/>
            <person name="U'Ren J.M."/>
        </authorList>
    </citation>
    <scope>NUCLEOTIDE SEQUENCE [LARGE SCALE GENOMIC DNA]</scope>
    <source>
        <strain evidence="1 2">CBS 119005</strain>
    </source>
</reference>